<organism evidence="2 3">
    <name type="scientific">Penicillium subrubescens</name>
    <dbReference type="NCBI Taxonomy" id="1316194"/>
    <lineage>
        <taxon>Eukaryota</taxon>
        <taxon>Fungi</taxon>
        <taxon>Dikarya</taxon>
        <taxon>Ascomycota</taxon>
        <taxon>Pezizomycotina</taxon>
        <taxon>Eurotiomycetes</taxon>
        <taxon>Eurotiomycetidae</taxon>
        <taxon>Eurotiales</taxon>
        <taxon>Aspergillaceae</taxon>
        <taxon>Penicillium</taxon>
    </lineage>
</organism>
<feature type="compositionally biased region" description="Acidic residues" evidence="1">
    <location>
        <begin position="242"/>
        <end position="252"/>
    </location>
</feature>
<feature type="compositionally biased region" description="Basic residues" evidence="1">
    <location>
        <begin position="137"/>
        <end position="149"/>
    </location>
</feature>
<dbReference type="EMBL" id="MNBE01000674">
    <property type="protein sequence ID" value="OKO98132.1"/>
    <property type="molecule type" value="Genomic_DNA"/>
</dbReference>
<evidence type="ECO:0000313" key="2">
    <source>
        <dbReference type="EMBL" id="OKO98132.1"/>
    </source>
</evidence>
<dbReference type="STRING" id="1316194.A0A1Q5TD34"/>
<sequence>MPTIRSCADAYVKTWNRHKIRKQPKRPWVVDGKPIFNYQHSARLDLKQAADPTLLQVLREDVAGWDADEYLPWQDGDQLRLATLIKKGQPILLSCNNASRQDSKDIMKRFPGKDNEYSINVIIVRTEQETTITPKRQPLRQPRRAKKSHQVGIQIKREEQGEQGEQGEQVEEDDDLDLDNNLPDPSVLFNFRPLPRLPSRGVSDLLAGISQQIRQEDEQQIHQIIRQEGEQQIHQIIHQETEQETEQDIEETEGNKESEQGVEETMPETEQEVSQEVSLLSKPRRRRREISTSSLVSPPRTRKRYQLKPQDHERMQASGPTPQTWSRSQD</sequence>
<accession>A0A1Q5TD34</accession>
<name>A0A1Q5TD34_9EURO</name>
<keyword evidence="3" id="KW-1185">Reference proteome</keyword>
<feature type="compositionally biased region" description="Acidic residues" evidence="1">
    <location>
        <begin position="260"/>
        <end position="273"/>
    </location>
</feature>
<dbReference type="Proteomes" id="UP000186955">
    <property type="component" value="Unassembled WGS sequence"/>
</dbReference>
<dbReference type="AlphaFoldDB" id="A0A1Q5TD34"/>
<gene>
    <name evidence="2" type="ORF">PENSUB_9516</name>
</gene>
<feature type="compositionally biased region" description="Acidic residues" evidence="1">
    <location>
        <begin position="168"/>
        <end position="178"/>
    </location>
</feature>
<protein>
    <submittedName>
        <fullName evidence="2">Uncharacterized protein</fullName>
    </submittedName>
</protein>
<feature type="compositionally biased region" description="Polar residues" evidence="1">
    <location>
        <begin position="318"/>
        <end position="330"/>
    </location>
</feature>
<proteinExistence type="predicted"/>
<feature type="region of interest" description="Disordered" evidence="1">
    <location>
        <begin position="240"/>
        <end position="330"/>
    </location>
</feature>
<reference evidence="2 3" key="1">
    <citation type="submission" date="2016-10" db="EMBL/GenBank/DDBJ databases">
        <title>Genome sequence of the ascomycete fungus Penicillium subrubescens.</title>
        <authorList>
            <person name="De Vries R.P."/>
            <person name="Peng M."/>
            <person name="Dilokpimol A."/>
            <person name="Hilden K."/>
            <person name="Makela M.R."/>
            <person name="Grigoriev I."/>
            <person name="Riley R."/>
            <person name="Granchi Z."/>
        </authorList>
    </citation>
    <scope>NUCLEOTIDE SEQUENCE [LARGE SCALE GENOMIC DNA]</scope>
    <source>
        <strain evidence="2 3">CBS 132785</strain>
    </source>
</reference>
<feature type="region of interest" description="Disordered" evidence="1">
    <location>
        <begin position="132"/>
        <end position="184"/>
    </location>
</feature>
<evidence type="ECO:0000313" key="3">
    <source>
        <dbReference type="Proteomes" id="UP000186955"/>
    </source>
</evidence>
<evidence type="ECO:0000256" key="1">
    <source>
        <dbReference type="SAM" id="MobiDB-lite"/>
    </source>
</evidence>
<comment type="caution">
    <text evidence="2">The sequence shown here is derived from an EMBL/GenBank/DDBJ whole genome shotgun (WGS) entry which is preliminary data.</text>
</comment>